<keyword evidence="3" id="KW-1185">Reference proteome</keyword>
<sequence>MVTGSPSSSGALSTQLRRALADRLAGEVARERALSVAQAVRAASRALLSASVSDDVNVGEGGARTAVGAAGAQVEAGTFGDTGHGRKSSRSWAGVTKNFPATRAGTSLPLAISVRSKATEIGSLPAKTATASSSRMGSSSAQSAGDGRAMTRSRADTRFTRDRHRLGRDVPGEPSGWSVR</sequence>
<gene>
    <name evidence="2" type="ORF">RCOM_1916420</name>
</gene>
<organism evidence="2 3">
    <name type="scientific">Ricinus communis</name>
    <name type="common">Castor bean</name>
    <dbReference type="NCBI Taxonomy" id="3988"/>
    <lineage>
        <taxon>Eukaryota</taxon>
        <taxon>Viridiplantae</taxon>
        <taxon>Streptophyta</taxon>
        <taxon>Embryophyta</taxon>
        <taxon>Tracheophyta</taxon>
        <taxon>Spermatophyta</taxon>
        <taxon>Magnoliopsida</taxon>
        <taxon>eudicotyledons</taxon>
        <taxon>Gunneridae</taxon>
        <taxon>Pentapetalae</taxon>
        <taxon>rosids</taxon>
        <taxon>fabids</taxon>
        <taxon>Malpighiales</taxon>
        <taxon>Euphorbiaceae</taxon>
        <taxon>Acalyphoideae</taxon>
        <taxon>Acalypheae</taxon>
        <taxon>Ricinus</taxon>
    </lineage>
</organism>
<dbReference type="Proteomes" id="UP000008311">
    <property type="component" value="Unassembled WGS sequence"/>
</dbReference>
<accession>B9TGT7</accession>
<protein>
    <submittedName>
        <fullName evidence="2">Uncharacterized protein</fullName>
    </submittedName>
</protein>
<dbReference type="AlphaFoldDB" id="B9TGT7"/>
<feature type="region of interest" description="Disordered" evidence="1">
    <location>
        <begin position="122"/>
        <end position="180"/>
    </location>
</feature>
<reference evidence="3" key="1">
    <citation type="journal article" date="2010" name="Nat. Biotechnol.">
        <title>Draft genome sequence of the oilseed species Ricinus communis.</title>
        <authorList>
            <person name="Chan A.P."/>
            <person name="Crabtree J."/>
            <person name="Zhao Q."/>
            <person name="Lorenzi H."/>
            <person name="Orvis J."/>
            <person name="Puiu D."/>
            <person name="Melake-Berhan A."/>
            <person name="Jones K.M."/>
            <person name="Redman J."/>
            <person name="Chen G."/>
            <person name="Cahoon E.B."/>
            <person name="Gedil M."/>
            <person name="Stanke M."/>
            <person name="Haas B.J."/>
            <person name="Wortman J.R."/>
            <person name="Fraser-Liggett C.M."/>
            <person name="Ravel J."/>
            <person name="Rabinowicz P.D."/>
        </authorList>
    </citation>
    <scope>NUCLEOTIDE SEQUENCE [LARGE SCALE GENOMIC DNA]</scope>
    <source>
        <strain evidence="3">cv. Hale</strain>
    </source>
</reference>
<evidence type="ECO:0000313" key="3">
    <source>
        <dbReference type="Proteomes" id="UP000008311"/>
    </source>
</evidence>
<evidence type="ECO:0000313" key="2">
    <source>
        <dbReference type="EMBL" id="EEF24929.1"/>
    </source>
</evidence>
<dbReference type="EMBL" id="EQ980928">
    <property type="protein sequence ID" value="EEF24929.1"/>
    <property type="molecule type" value="Genomic_DNA"/>
</dbReference>
<feature type="compositionally biased region" description="Low complexity" evidence="1">
    <location>
        <begin position="129"/>
        <end position="144"/>
    </location>
</feature>
<name>B9TGT7_RICCO</name>
<dbReference type="InParanoid" id="B9TGT7"/>
<evidence type="ECO:0000256" key="1">
    <source>
        <dbReference type="SAM" id="MobiDB-lite"/>
    </source>
</evidence>
<proteinExistence type="predicted"/>